<proteinExistence type="predicted"/>
<name>A0A1M4UP84_9FLAO</name>
<sequence length="285" mass="32387">MKLSPVIQGCMTYGKWGKQLSTQQITQRIEANLENGISSFDHADIYGDYTTEAEFGKAFKASKINRKDIQIISKCGLQLPSKKRQNQLKHYQYNADYIIAQAKQSIANLECDYLDVFLLHRPSPLMQSDEIAEAVEQLQSQGLIKQFGVSNFSLAQIDYLSASVEICYNQIQISITHLDAIESDHLYGLAQRQIQPMAWQPLGDIFKLSPNARLNKMLTELCMKYSITEAQLALLFLNKLPFDILPIIGTTSINRAKLLVDTQQLDIERQDWFKLYEASRGVEVA</sequence>
<dbReference type="InterPro" id="IPR023210">
    <property type="entry name" value="NADP_OxRdtase_dom"/>
</dbReference>
<accession>A0A1M4UP84</accession>
<evidence type="ECO:0000259" key="1">
    <source>
        <dbReference type="Pfam" id="PF00248"/>
    </source>
</evidence>
<dbReference type="SUPFAM" id="SSF51430">
    <property type="entry name" value="NAD(P)-linked oxidoreductase"/>
    <property type="match status" value="1"/>
</dbReference>
<dbReference type="PANTHER" id="PTHR43364">
    <property type="entry name" value="NADH-SPECIFIC METHYLGLYOXAL REDUCTASE-RELATED"/>
    <property type="match status" value="1"/>
</dbReference>
<dbReference type="Gene3D" id="3.20.20.100">
    <property type="entry name" value="NADP-dependent oxidoreductase domain"/>
    <property type="match status" value="1"/>
</dbReference>
<dbReference type="RefSeq" id="WP_073192488.1">
    <property type="nucleotide sequence ID" value="NZ_FQTW01000003.1"/>
</dbReference>
<gene>
    <name evidence="2" type="ORF">SAMN05444278_10333</name>
</gene>
<dbReference type="OrthoDB" id="9773828at2"/>
<dbReference type="InterPro" id="IPR036812">
    <property type="entry name" value="NAD(P)_OxRdtase_dom_sf"/>
</dbReference>
<protein>
    <submittedName>
        <fullName evidence="2">Predicted oxidoreductase</fullName>
    </submittedName>
</protein>
<evidence type="ECO:0000313" key="2">
    <source>
        <dbReference type="EMBL" id="SHE58400.1"/>
    </source>
</evidence>
<evidence type="ECO:0000313" key="3">
    <source>
        <dbReference type="Proteomes" id="UP000184462"/>
    </source>
</evidence>
<dbReference type="Pfam" id="PF00248">
    <property type="entry name" value="Aldo_ket_red"/>
    <property type="match status" value="1"/>
</dbReference>
<dbReference type="STRING" id="1155689.SAMN05444278_10333"/>
<dbReference type="PRINTS" id="PR00069">
    <property type="entry name" value="ALDKETRDTASE"/>
</dbReference>
<dbReference type="Proteomes" id="UP000184462">
    <property type="component" value="Unassembled WGS sequence"/>
</dbReference>
<dbReference type="GO" id="GO:0016491">
    <property type="term" value="F:oxidoreductase activity"/>
    <property type="evidence" value="ECO:0007669"/>
    <property type="project" value="InterPro"/>
</dbReference>
<keyword evidence="3" id="KW-1185">Reference proteome</keyword>
<dbReference type="AlphaFoldDB" id="A0A1M4UP84"/>
<reference evidence="2 3" key="1">
    <citation type="submission" date="2016-11" db="EMBL/GenBank/DDBJ databases">
        <authorList>
            <person name="Jaros S."/>
            <person name="Januszkiewicz K."/>
            <person name="Wedrychowicz H."/>
        </authorList>
    </citation>
    <scope>NUCLEOTIDE SEQUENCE [LARGE SCALE GENOMIC DNA]</scope>
    <source>
        <strain evidence="2 3">DSM 25661</strain>
    </source>
</reference>
<dbReference type="InterPro" id="IPR020471">
    <property type="entry name" value="AKR"/>
</dbReference>
<dbReference type="GO" id="GO:0005829">
    <property type="term" value="C:cytosol"/>
    <property type="evidence" value="ECO:0007669"/>
    <property type="project" value="TreeGrafter"/>
</dbReference>
<organism evidence="2 3">
    <name type="scientific">Psychroflexus salarius</name>
    <dbReference type="NCBI Taxonomy" id="1155689"/>
    <lineage>
        <taxon>Bacteria</taxon>
        <taxon>Pseudomonadati</taxon>
        <taxon>Bacteroidota</taxon>
        <taxon>Flavobacteriia</taxon>
        <taxon>Flavobacteriales</taxon>
        <taxon>Flavobacteriaceae</taxon>
        <taxon>Psychroflexus</taxon>
    </lineage>
</organism>
<dbReference type="InterPro" id="IPR050523">
    <property type="entry name" value="AKR_Detox_Biosynth"/>
</dbReference>
<dbReference type="EMBL" id="FQTW01000003">
    <property type="protein sequence ID" value="SHE58400.1"/>
    <property type="molecule type" value="Genomic_DNA"/>
</dbReference>
<dbReference type="PANTHER" id="PTHR43364:SF1">
    <property type="entry name" value="OXIDOREDUCTASE YDHF"/>
    <property type="match status" value="1"/>
</dbReference>
<feature type="domain" description="NADP-dependent oxidoreductase" evidence="1">
    <location>
        <begin position="6"/>
        <end position="267"/>
    </location>
</feature>